<dbReference type="EMBL" id="JAQAHH010000006">
    <property type="protein sequence ID" value="MDP9500354.1"/>
    <property type="molecule type" value="Genomic_DNA"/>
</dbReference>
<keyword evidence="3" id="KW-1185">Reference proteome</keyword>
<feature type="domain" description="DUF4325" evidence="1">
    <location>
        <begin position="24"/>
        <end position="84"/>
    </location>
</feature>
<sequence>MTMNKIIVIKELLGGVIALSMDKGIILHEKLVENLNQGFNLILDFSDVKVASPFLNASIGALFKDFTADEINNKITFINTSPSTEQTLSAVKRNAERYFSNSQEAEFTDKLVENVIKEV</sequence>
<gene>
    <name evidence="2" type="ORF">O7M46_05235</name>
</gene>
<dbReference type="Proteomes" id="UP001224083">
    <property type="component" value="Unassembled WGS sequence"/>
</dbReference>
<evidence type="ECO:0000259" key="1">
    <source>
        <dbReference type="Pfam" id="PF14213"/>
    </source>
</evidence>
<dbReference type="InterPro" id="IPR025474">
    <property type="entry name" value="DUF4325"/>
</dbReference>
<comment type="caution">
    <text evidence="2">The sequence shown here is derived from an EMBL/GenBank/DDBJ whole genome shotgun (WGS) entry which is preliminary data.</text>
</comment>
<proteinExistence type="predicted"/>
<protein>
    <submittedName>
        <fullName evidence="2">STAS-like domain-containing protein</fullName>
    </submittedName>
</protein>
<name>A0ABT9KE65_9PAST</name>
<dbReference type="Pfam" id="PF14213">
    <property type="entry name" value="DUF4325"/>
    <property type="match status" value="1"/>
</dbReference>
<reference evidence="2 3" key="1">
    <citation type="submission" date="2022-12" db="EMBL/GenBank/DDBJ databases">
        <title>Genome sequence of Pasteurellaceae Bisgaard Taxon 45.</title>
        <authorList>
            <person name="Foggin C."/>
            <person name="Rosen L.E."/>
            <person name="Henton M."/>
            <person name="Buys A."/>
            <person name="Floyd T."/>
            <person name="Turner A.D."/>
            <person name="Tarbin J."/>
            <person name="Lloyd A.S."/>
            <person name="Chaitezvi C."/>
            <person name="Ellis R.J."/>
            <person name="Roberts H.C."/>
            <person name="Dastjerdi A."/>
            <person name="Nunez A."/>
            <person name="Van Vliet A.H."/>
            <person name="Steinbach F."/>
        </authorList>
    </citation>
    <scope>NUCLEOTIDE SEQUENCE [LARGE SCALE GENOMIC DNA]</scope>
    <source>
        <strain evidence="2 3">VF20HR</strain>
    </source>
</reference>
<evidence type="ECO:0000313" key="2">
    <source>
        <dbReference type="EMBL" id="MDP9500354.1"/>
    </source>
</evidence>
<evidence type="ECO:0000313" key="3">
    <source>
        <dbReference type="Proteomes" id="UP001224083"/>
    </source>
</evidence>
<accession>A0ABT9KE65</accession>
<organism evidence="2 3">
    <name type="scientific">Bisgaard Taxon 45</name>
    <dbReference type="NCBI Taxonomy" id="304289"/>
    <lineage>
        <taxon>Bacteria</taxon>
        <taxon>Pseudomonadati</taxon>
        <taxon>Pseudomonadota</taxon>
        <taxon>Gammaproteobacteria</taxon>
        <taxon>Pasteurellales</taxon>
        <taxon>Pasteurellaceae</taxon>
    </lineage>
</organism>